<accession>A0A850PAL1</accession>
<evidence type="ECO:0000256" key="2">
    <source>
        <dbReference type="ARBA" id="ARBA00022840"/>
    </source>
</evidence>
<dbReference type="InterPro" id="IPR037118">
    <property type="entry name" value="Val-tRNA_synth_C_sf"/>
</dbReference>
<dbReference type="GO" id="GO:0005524">
    <property type="term" value="F:ATP binding"/>
    <property type="evidence" value="ECO:0007669"/>
    <property type="project" value="UniProtKB-KW"/>
</dbReference>
<keyword evidence="2 4" id="KW-0067">ATP-binding</keyword>
<dbReference type="Gene3D" id="1.10.287.380">
    <property type="entry name" value="Valyl-tRNA synthetase, C-terminal domain"/>
    <property type="match status" value="1"/>
</dbReference>
<name>A0A850PAL1_9PROT</name>
<comment type="caution">
    <text evidence="4">The sequence shown here is derived from an EMBL/GenBank/DDBJ whole genome shotgun (WGS) entry which is preliminary data.</text>
</comment>
<evidence type="ECO:0000256" key="1">
    <source>
        <dbReference type="ARBA" id="ARBA00022741"/>
    </source>
</evidence>
<organism evidence="4 5">
    <name type="scientific">Ameyamaea chiangmaiensis</name>
    <dbReference type="NCBI Taxonomy" id="442969"/>
    <lineage>
        <taxon>Bacteria</taxon>
        <taxon>Pseudomonadati</taxon>
        <taxon>Pseudomonadota</taxon>
        <taxon>Alphaproteobacteria</taxon>
        <taxon>Acetobacterales</taxon>
        <taxon>Acetobacteraceae</taxon>
        <taxon>Ameyamaea</taxon>
    </lineage>
</organism>
<feature type="compositionally biased region" description="Basic and acidic residues" evidence="3">
    <location>
        <begin position="11"/>
        <end position="24"/>
    </location>
</feature>
<dbReference type="AlphaFoldDB" id="A0A850PAL1"/>
<evidence type="ECO:0000313" key="4">
    <source>
        <dbReference type="EMBL" id="NVN40988.1"/>
    </source>
</evidence>
<sequence length="103" mass="11154">ANRPAATTASPKKDDRRDRAEARRAVAPLRKKARAAEEMMALLAKERAGLESRLADPALYAGESGAEVTRINTRLTALAREHDAAEEAWLMAEEAIEAAQADV</sequence>
<proteinExistence type="predicted"/>
<keyword evidence="5" id="KW-1185">Reference proteome</keyword>
<gene>
    <name evidence="4" type="ORF">HUK82_10520</name>
</gene>
<evidence type="ECO:0000256" key="3">
    <source>
        <dbReference type="SAM" id="MobiDB-lite"/>
    </source>
</evidence>
<reference evidence="4 5" key="1">
    <citation type="submission" date="2020-06" db="EMBL/GenBank/DDBJ databases">
        <title>Description of novel acetic acid bacteria.</title>
        <authorList>
            <person name="Sombolestani A."/>
        </authorList>
    </citation>
    <scope>NUCLEOTIDE SEQUENCE [LARGE SCALE GENOMIC DNA]</scope>
    <source>
        <strain evidence="4 5">LMG 27010</strain>
    </source>
</reference>
<keyword evidence="1" id="KW-0547">Nucleotide-binding</keyword>
<feature type="non-terminal residue" evidence="4">
    <location>
        <position position="1"/>
    </location>
</feature>
<dbReference type="Proteomes" id="UP000585665">
    <property type="component" value="Unassembled WGS sequence"/>
</dbReference>
<protein>
    <submittedName>
        <fullName evidence="4">ABC transporter ATP-binding protein</fullName>
    </submittedName>
</protein>
<feature type="region of interest" description="Disordered" evidence="3">
    <location>
        <begin position="1"/>
        <end position="29"/>
    </location>
</feature>
<dbReference type="EMBL" id="JABXXR010000081">
    <property type="protein sequence ID" value="NVN40988.1"/>
    <property type="molecule type" value="Genomic_DNA"/>
</dbReference>
<evidence type="ECO:0000313" key="5">
    <source>
        <dbReference type="Proteomes" id="UP000585665"/>
    </source>
</evidence>
<feature type="compositionally biased region" description="Polar residues" evidence="3">
    <location>
        <begin position="1"/>
        <end position="10"/>
    </location>
</feature>